<name>A0A1H6BRC2_9ACTN</name>
<dbReference type="Proteomes" id="UP000236754">
    <property type="component" value="Unassembled WGS sequence"/>
</dbReference>
<reference evidence="2 3" key="1">
    <citation type="submission" date="2016-10" db="EMBL/GenBank/DDBJ databases">
        <authorList>
            <person name="de Groot N.N."/>
        </authorList>
    </citation>
    <scope>NUCLEOTIDE SEQUENCE [LARGE SCALE GENOMIC DNA]</scope>
    <source>
        <strain evidence="2 3">CGMCC 4.2023</strain>
    </source>
</reference>
<dbReference type="AlphaFoldDB" id="A0A1H6BRC2"/>
<organism evidence="2 3">
    <name type="scientific">Actinacidiphila yanglinensis</name>
    <dbReference type="NCBI Taxonomy" id="310779"/>
    <lineage>
        <taxon>Bacteria</taxon>
        <taxon>Bacillati</taxon>
        <taxon>Actinomycetota</taxon>
        <taxon>Actinomycetes</taxon>
        <taxon>Kitasatosporales</taxon>
        <taxon>Streptomycetaceae</taxon>
        <taxon>Actinacidiphila</taxon>
    </lineage>
</organism>
<proteinExistence type="predicted"/>
<evidence type="ECO:0000256" key="1">
    <source>
        <dbReference type="SAM" id="MobiDB-lite"/>
    </source>
</evidence>
<feature type="region of interest" description="Disordered" evidence="1">
    <location>
        <begin position="1"/>
        <end position="58"/>
    </location>
</feature>
<gene>
    <name evidence="2" type="ORF">SAMN05216223_107144</name>
</gene>
<evidence type="ECO:0000313" key="3">
    <source>
        <dbReference type="Proteomes" id="UP000236754"/>
    </source>
</evidence>
<evidence type="ECO:0000313" key="2">
    <source>
        <dbReference type="EMBL" id="SEG63233.1"/>
    </source>
</evidence>
<keyword evidence="3" id="KW-1185">Reference proteome</keyword>
<protein>
    <submittedName>
        <fullName evidence="2">Uncharacterized protein</fullName>
    </submittedName>
</protein>
<accession>A0A1H6BRC2</accession>
<feature type="compositionally biased region" description="Pro residues" evidence="1">
    <location>
        <begin position="12"/>
        <end position="26"/>
    </location>
</feature>
<sequence>MTADDDAAAKTPPAPAPKAPAPPPAPTVRDLLASCAAARTVSTPPSDDERPARPASSR</sequence>
<dbReference type="EMBL" id="FNVU01000007">
    <property type="protein sequence ID" value="SEG63233.1"/>
    <property type="molecule type" value="Genomic_DNA"/>
</dbReference>
<dbReference type="RefSeq" id="WP_200823303.1">
    <property type="nucleotide sequence ID" value="NZ_FNVU01000007.1"/>
</dbReference>